<sequence>MSSEPLTTPKNAATPSAVSERIGPVVRAVLRGAAKGLCHEQGGFQAAELWLLDEASRGLGLASRWARKDSSFAERPATTNRPLAKAPADVAALAGGAVVVEEPADAAGWDLHAGPIGAAICLPVSSDTTIHGVLWLMSAAPLTIADEAVELAEIVAGRLALEVERAAAGDNPTIQAAGQAEASEASDADSSVSESLGAGRRPTVTAIAAPPVEAAAWTAPHAAGLASAGVWELPGGRLFGLAVAAIDSPDSTTASQRSAVEWLVAEAQQLAPRAADAGILLTLLNRRLLESPLAGEGLAVTAVLVDAPEDADAGLGGSGTWAFAGPTVNLSVRAACTTTHSGDLVPLGWSEHEAAYAARPFDLAIRERLVLTAGDPRLTSPLIERRLGDIYRAVTADAHRGMTPEGCLRRLAASGADDVLAAVALRRA</sequence>
<evidence type="ECO:0000313" key="3">
    <source>
        <dbReference type="EMBL" id="TWT96688.1"/>
    </source>
</evidence>
<dbReference type="SUPFAM" id="SSF55781">
    <property type="entry name" value="GAF domain-like"/>
    <property type="match status" value="1"/>
</dbReference>
<organism evidence="3 4">
    <name type="scientific">Botrimarina colliarenosi</name>
    <dbReference type="NCBI Taxonomy" id="2528001"/>
    <lineage>
        <taxon>Bacteria</taxon>
        <taxon>Pseudomonadati</taxon>
        <taxon>Planctomycetota</taxon>
        <taxon>Planctomycetia</taxon>
        <taxon>Pirellulales</taxon>
        <taxon>Lacipirellulaceae</taxon>
        <taxon>Botrimarina</taxon>
    </lineage>
</organism>
<dbReference type="RefSeq" id="WP_146445207.1">
    <property type="nucleotide sequence ID" value="NZ_SJPR01000003.1"/>
</dbReference>
<feature type="compositionally biased region" description="Low complexity" evidence="1">
    <location>
        <begin position="175"/>
        <end position="195"/>
    </location>
</feature>
<dbReference type="OrthoDB" id="250169at2"/>
<name>A0A5C6ABL1_9BACT</name>
<dbReference type="Pfam" id="PF13185">
    <property type="entry name" value="GAF_2"/>
    <property type="match status" value="1"/>
</dbReference>
<dbReference type="Gene3D" id="3.30.450.40">
    <property type="match status" value="1"/>
</dbReference>
<dbReference type="EMBL" id="SJPR01000003">
    <property type="protein sequence ID" value="TWT96688.1"/>
    <property type="molecule type" value="Genomic_DNA"/>
</dbReference>
<feature type="region of interest" description="Disordered" evidence="1">
    <location>
        <begin position="175"/>
        <end position="197"/>
    </location>
</feature>
<dbReference type="InterPro" id="IPR029016">
    <property type="entry name" value="GAF-like_dom_sf"/>
</dbReference>
<feature type="domain" description="GAF" evidence="2">
    <location>
        <begin position="27"/>
        <end position="161"/>
    </location>
</feature>
<gene>
    <name evidence="3" type="ORF">Pla108_24620</name>
</gene>
<evidence type="ECO:0000259" key="2">
    <source>
        <dbReference type="Pfam" id="PF13185"/>
    </source>
</evidence>
<dbReference type="Proteomes" id="UP000317421">
    <property type="component" value="Unassembled WGS sequence"/>
</dbReference>
<comment type="caution">
    <text evidence="3">The sequence shown here is derived from an EMBL/GenBank/DDBJ whole genome shotgun (WGS) entry which is preliminary data.</text>
</comment>
<evidence type="ECO:0000313" key="4">
    <source>
        <dbReference type="Proteomes" id="UP000317421"/>
    </source>
</evidence>
<accession>A0A5C6ABL1</accession>
<dbReference type="AlphaFoldDB" id="A0A5C6ABL1"/>
<protein>
    <recommendedName>
        <fullName evidence="2">GAF domain-containing protein</fullName>
    </recommendedName>
</protein>
<proteinExistence type="predicted"/>
<dbReference type="InterPro" id="IPR003018">
    <property type="entry name" value="GAF"/>
</dbReference>
<reference evidence="3 4" key="1">
    <citation type="submission" date="2019-02" db="EMBL/GenBank/DDBJ databases">
        <title>Deep-cultivation of Planctomycetes and their phenomic and genomic characterization uncovers novel biology.</title>
        <authorList>
            <person name="Wiegand S."/>
            <person name="Jogler M."/>
            <person name="Boedeker C."/>
            <person name="Pinto D."/>
            <person name="Vollmers J."/>
            <person name="Rivas-Marin E."/>
            <person name="Kohn T."/>
            <person name="Peeters S.H."/>
            <person name="Heuer A."/>
            <person name="Rast P."/>
            <person name="Oberbeckmann S."/>
            <person name="Bunk B."/>
            <person name="Jeske O."/>
            <person name="Meyerdierks A."/>
            <person name="Storesund J.E."/>
            <person name="Kallscheuer N."/>
            <person name="Luecker S."/>
            <person name="Lage O.M."/>
            <person name="Pohl T."/>
            <person name="Merkel B.J."/>
            <person name="Hornburger P."/>
            <person name="Mueller R.-W."/>
            <person name="Bruemmer F."/>
            <person name="Labrenz M."/>
            <person name="Spormann A.M."/>
            <person name="Op Den Camp H."/>
            <person name="Overmann J."/>
            <person name="Amann R."/>
            <person name="Jetten M.S.M."/>
            <person name="Mascher T."/>
            <person name="Medema M.H."/>
            <person name="Devos D.P."/>
            <person name="Kaster A.-K."/>
            <person name="Ovreas L."/>
            <person name="Rohde M."/>
            <person name="Galperin M.Y."/>
            <person name="Jogler C."/>
        </authorList>
    </citation>
    <scope>NUCLEOTIDE SEQUENCE [LARGE SCALE GENOMIC DNA]</scope>
    <source>
        <strain evidence="3 4">Pla108</strain>
    </source>
</reference>
<keyword evidence="4" id="KW-1185">Reference proteome</keyword>
<evidence type="ECO:0000256" key="1">
    <source>
        <dbReference type="SAM" id="MobiDB-lite"/>
    </source>
</evidence>